<proteinExistence type="inferred from homology"/>
<dbReference type="PANTHER" id="PTHR11851:SF49">
    <property type="entry name" value="MITOCHONDRIAL-PROCESSING PEPTIDASE SUBUNIT ALPHA"/>
    <property type="match status" value="1"/>
</dbReference>
<evidence type="ECO:0000256" key="1">
    <source>
        <dbReference type="ARBA" id="ARBA00007261"/>
    </source>
</evidence>
<reference evidence="5 6" key="1">
    <citation type="journal article" date="2016" name="Nat. Commun.">
        <title>Thousands of microbial genomes shed light on interconnected biogeochemical processes in an aquifer system.</title>
        <authorList>
            <person name="Anantharaman K."/>
            <person name="Brown C.T."/>
            <person name="Hug L.A."/>
            <person name="Sharon I."/>
            <person name="Castelle C.J."/>
            <person name="Probst A.J."/>
            <person name="Thomas B.C."/>
            <person name="Singh A."/>
            <person name="Wilkins M.J."/>
            <person name="Karaoz U."/>
            <person name="Brodie E.L."/>
            <person name="Williams K.H."/>
            <person name="Hubbard S.S."/>
            <person name="Banfield J.F."/>
        </authorList>
    </citation>
    <scope>NUCLEOTIDE SEQUENCE [LARGE SCALE GENOMIC DNA]</scope>
</reference>
<protein>
    <recommendedName>
        <fullName evidence="7">Peptidase M16</fullName>
    </recommendedName>
</protein>
<dbReference type="PANTHER" id="PTHR11851">
    <property type="entry name" value="METALLOPROTEASE"/>
    <property type="match status" value="1"/>
</dbReference>
<sequence length="426" mass="48342">MSDGAIYTKKIIKNGLTLLTVPIDSASSVTMSIFVKAGSRYEEARLSGVSHFLEHLHFKGTKKYPTAKKLSEVVDSIGGEFNANTGKEHTQYYIRAAYERLPLVFDTLTEMLQRPLFDEREMEREKGVICEEINMYKDNPQIHVESLFEQALWPQTPLGRDISGEAKIIRSVRRKDILDYRDKFYRPANMIIAVAGHFDEEQLESMVERDWGHLNGKRTAVFEPINGKQTNPRCSIQNKITEQAHMIVGFKAYAYKSRQNFPLRILSTVLGGGMSSRLFIRIRERLGLAYYISTSLNNYLDTGNFMVQAGLKVSSAPQALEVILEELNKIRDQGITGWELTKAKEYMKGKIALAMEDPHEKLEWYLGQEAFVGKIKTIKQAFAELDAVGAAEVKRVAENIIRNEGLTMALIGPFGDKTVFEKKLKL</sequence>
<evidence type="ECO:0000256" key="2">
    <source>
        <dbReference type="RuleBase" id="RU004447"/>
    </source>
</evidence>
<comment type="caution">
    <text evidence="5">The sequence shown here is derived from an EMBL/GenBank/DDBJ whole genome shotgun (WGS) entry which is preliminary data.</text>
</comment>
<dbReference type="Pfam" id="PF00675">
    <property type="entry name" value="Peptidase_M16"/>
    <property type="match status" value="1"/>
</dbReference>
<dbReference type="GO" id="GO:0006508">
    <property type="term" value="P:proteolysis"/>
    <property type="evidence" value="ECO:0007669"/>
    <property type="project" value="InterPro"/>
</dbReference>
<dbReference type="Gene3D" id="3.30.830.10">
    <property type="entry name" value="Metalloenzyme, LuxS/M16 peptidase-like"/>
    <property type="match status" value="2"/>
</dbReference>
<name>A0A1F5NUE1_9BACT</name>
<evidence type="ECO:0000313" key="6">
    <source>
        <dbReference type="Proteomes" id="UP000178892"/>
    </source>
</evidence>
<dbReference type="InterPro" id="IPR001431">
    <property type="entry name" value="Pept_M16_Zn_BS"/>
</dbReference>
<evidence type="ECO:0000259" key="3">
    <source>
        <dbReference type="Pfam" id="PF00675"/>
    </source>
</evidence>
<dbReference type="GO" id="GO:0004222">
    <property type="term" value="F:metalloendopeptidase activity"/>
    <property type="evidence" value="ECO:0007669"/>
    <property type="project" value="InterPro"/>
</dbReference>
<dbReference type="InterPro" id="IPR011249">
    <property type="entry name" value="Metalloenz_LuxS/M16"/>
</dbReference>
<evidence type="ECO:0000259" key="4">
    <source>
        <dbReference type="Pfam" id="PF05193"/>
    </source>
</evidence>
<dbReference type="AlphaFoldDB" id="A0A1F5NUE1"/>
<dbReference type="SUPFAM" id="SSF63411">
    <property type="entry name" value="LuxS/MPP-like metallohydrolase"/>
    <property type="match status" value="2"/>
</dbReference>
<gene>
    <name evidence="5" type="ORF">A2720_03220</name>
</gene>
<feature type="domain" description="Peptidase M16 N-terminal" evidence="3">
    <location>
        <begin position="25"/>
        <end position="163"/>
    </location>
</feature>
<feature type="domain" description="Peptidase M16 C-terminal" evidence="4">
    <location>
        <begin position="172"/>
        <end position="345"/>
    </location>
</feature>
<dbReference type="InterPro" id="IPR011765">
    <property type="entry name" value="Pept_M16_N"/>
</dbReference>
<dbReference type="InterPro" id="IPR050361">
    <property type="entry name" value="MPP/UQCRC_Complex"/>
</dbReference>
<evidence type="ECO:0000313" key="5">
    <source>
        <dbReference type="EMBL" id="OGE80960.1"/>
    </source>
</evidence>
<dbReference type="Pfam" id="PF05193">
    <property type="entry name" value="Peptidase_M16_C"/>
    <property type="match status" value="1"/>
</dbReference>
<evidence type="ECO:0008006" key="7">
    <source>
        <dbReference type="Google" id="ProtNLM"/>
    </source>
</evidence>
<dbReference type="Proteomes" id="UP000178892">
    <property type="component" value="Unassembled WGS sequence"/>
</dbReference>
<dbReference type="GO" id="GO:0046872">
    <property type="term" value="F:metal ion binding"/>
    <property type="evidence" value="ECO:0007669"/>
    <property type="project" value="InterPro"/>
</dbReference>
<organism evidence="5 6">
    <name type="scientific">Candidatus Doudnabacteria bacterium RIFCSPHIGHO2_01_FULL_46_24</name>
    <dbReference type="NCBI Taxonomy" id="1817825"/>
    <lineage>
        <taxon>Bacteria</taxon>
        <taxon>Candidatus Doudnaibacteriota</taxon>
    </lineage>
</organism>
<dbReference type="InterPro" id="IPR007863">
    <property type="entry name" value="Peptidase_M16_C"/>
</dbReference>
<dbReference type="EMBL" id="MFEL01000013">
    <property type="protein sequence ID" value="OGE80960.1"/>
    <property type="molecule type" value="Genomic_DNA"/>
</dbReference>
<dbReference type="STRING" id="1817825.A2720_03220"/>
<dbReference type="PROSITE" id="PS00143">
    <property type="entry name" value="INSULINASE"/>
    <property type="match status" value="1"/>
</dbReference>
<comment type="similarity">
    <text evidence="1 2">Belongs to the peptidase M16 family.</text>
</comment>
<accession>A0A1F5NUE1</accession>